<organism evidence="7 8">
    <name type="scientific">Strongylocentrotus purpuratus</name>
    <name type="common">Purple sea urchin</name>
    <dbReference type="NCBI Taxonomy" id="7668"/>
    <lineage>
        <taxon>Eukaryota</taxon>
        <taxon>Metazoa</taxon>
        <taxon>Echinodermata</taxon>
        <taxon>Eleutherozoa</taxon>
        <taxon>Echinozoa</taxon>
        <taxon>Echinoidea</taxon>
        <taxon>Euechinoidea</taxon>
        <taxon>Echinacea</taxon>
        <taxon>Camarodonta</taxon>
        <taxon>Echinidea</taxon>
        <taxon>Strongylocentrotidae</taxon>
        <taxon>Strongylocentrotus</taxon>
    </lineage>
</organism>
<evidence type="ECO:0000256" key="5">
    <source>
        <dbReference type="SAM" id="Phobius"/>
    </source>
</evidence>
<accession>A0A7M7NCZ8</accession>
<keyword evidence="4" id="KW-0325">Glycoprotein</keyword>
<dbReference type="InParanoid" id="A0A7M7NCZ8"/>
<dbReference type="Pfam" id="PF07679">
    <property type="entry name" value="I-set"/>
    <property type="match status" value="1"/>
</dbReference>
<dbReference type="Gene3D" id="2.60.40.10">
    <property type="entry name" value="Immunoglobulins"/>
    <property type="match status" value="1"/>
</dbReference>
<proteinExistence type="predicted"/>
<feature type="transmembrane region" description="Helical" evidence="5">
    <location>
        <begin position="21"/>
        <end position="42"/>
    </location>
</feature>
<sequence length="953" mass="107052">MDVGGHILPHVTRPIKMDPRIGSLWLFATCVGIVMVSCYISGVACDVPDDVVYTDLHKTVRIGDSVVLKCQFRGTPLAVSWKKGGDPERSPNLVSWITGDPVTGVCVGERLCQIMEMNAEFSLIIKEVSIVEQGLYVCTVKNYKGIQIHNLTDISVFSPPKEPYPIINECQMISPNNTETTCTISTNQSVEISCSASGYFPDIELYFLHGPTRLYTKDLIEVTNLDGTKKKTIYTNAASSEISYVCFASDIPGLQVQKKTTVLVNLRTSSSPMPAGPTIPIDKTDGSVAKVVGSVIVFILWAVICIPIIILMRQGIRQKRQGTYAQVLYHPPLGKIDGIISYFELEKLVEKLDIGSLSEIVAELIEEFKGEPVSKLIKADPYKRLCEWKENSSGSAILLYAAMEKNNLEYEDFLASIDNAVSDDDLEHICWHVHSCIETVQPIVDYSSTSCTKPIDNDHISAPSRYDEIWDDLEIMKRWKAMSAMTTYGDKDEHCDETVTFLPKSGETGFKSKHTESMPSNRMIQLCRALEKAGRTTGDSDGQVYRQLSKTFYKIRGKYKSQLTDKVLKEFALNITKRHCQRLGKTFRLSASAIANRNEEDLEMFRTDIMLKAWVLDQKCSNHEIRCRLRQAAEQCNHSYIAGFRSQGSLDNFISKEQSEVITSTTKLPACLTITNEEQNPGAIRSESVSSISRDELDRIGRYAGSSILRAFCKKYGLTVVPEQLLEIINVLKPALDSELERIIKREKKRPNTLRKTLRQLLEKEHPHYACLLAKKKPFKIFNVELIDLAFRLIMADVYPFAKALNISDQVLNLFRGDLGPHNLTQGTAYILKQVSIDNRVKMVMPLRQAGYSEEARSLYFGFEISIGDVIEVENRVDTAQLAKQLGISDDLQSTEPDNQVKDDTLHQSGLLRWRDTVRSSTFNHRLVLADALFSMGKEQLALDMISGIFTPS</sequence>
<evidence type="ECO:0000313" key="7">
    <source>
        <dbReference type="EnsemblMetazoa" id="XP_030834798"/>
    </source>
</evidence>
<keyword evidence="2 5" id="KW-0812">Transmembrane</keyword>
<evidence type="ECO:0000256" key="3">
    <source>
        <dbReference type="ARBA" id="ARBA00022989"/>
    </source>
</evidence>
<evidence type="ECO:0000256" key="1">
    <source>
        <dbReference type="ARBA" id="ARBA00004479"/>
    </source>
</evidence>
<dbReference type="Proteomes" id="UP000007110">
    <property type="component" value="Unassembled WGS sequence"/>
</dbReference>
<dbReference type="InterPro" id="IPR013783">
    <property type="entry name" value="Ig-like_fold"/>
</dbReference>
<dbReference type="GeneID" id="105438580"/>
<protein>
    <recommendedName>
        <fullName evidence="6">Ig-like domain-containing protein</fullName>
    </recommendedName>
</protein>
<evidence type="ECO:0000259" key="6">
    <source>
        <dbReference type="PROSITE" id="PS50835"/>
    </source>
</evidence>
<evidence type="ECO:0000256" key="2">
    <source>
        <dbReference type="ARBA" id="ARBA00022692"/>
    </source>
</evidence>
<evidence type="ECO:0000313" key="8">
    <source>
        <dbReference type="Proteomes" id="UP000007110"/>
    </source>
</evidence>
<dbReference type="SMART" id="SM00409">
    <property type="entry name" value="IG"/>
    <property type="match status" value="2"/>
</dbReference>
<dbReference type="KEGG" id="spu:105438580"/>
<dbReference type="RefSeq" id="XP_030834798.1">
    <property type="nucleotide sequence ID" value="XM_030978938.1"/>
</dbReference>
<reference evidence="7" key="2">
    <citation type="submission" date="2021-01" db="UniProtKB">
        <authorList>
            <consortium name="EnsemblMetazoa"/>
        </authorList>
    </citation>
    <scope>IDENTIFICATION</scope>
</reference>
<feature type="domain" description="Ig-like" evidence="6">
    <location>
        <begin position="48"/>
        <end position="155"/>
    </location>
</feature>
<dbReference type="GO" id="GO:0005886">
    <property type="term" value="C:plasma membrane"/>
    <property type="evidence" value="ECO:0000318"/>
    <property type="project" value="GO_Central"/>
</dbReference>
<dbReference type="PROSITE" id="PS50835">
    <property type="entry name" value="IG_LIKE"/>
    <property type="match status" value="1"/>
</dbReference>
<dbReference type="EnsemblMetazoa" id="XM_030978938">
    <property type="protein sequence ID" value="XP_030834798"/>
    <property type="gene ID" value="LOC105438580"/>
</dbReference>
<keyword evidence="3 5" id="KW-1133">Transmembrane helix</keyword>
<comment type="subcellular location">
    <subcellularLocation>
        <location evidence="1">Membrane</location>
        <topology evidence="1">Single-pass type I membrane protein</topology>
    </subcellularLocation>
</comment>
<dbReference type="InterPro" id="IPR051116">
    <property type="entry name" value="Surface_Rcpt/Adhesion_Mol"/>
</dbReference>
<keyword evidence="8" id="KW-1185">Reference proteome</keyword>
<dbReference type="SUPFAM" id="SSF48726">
    <property type="entry name" value="Immunoglobulin"/>
    <property type="match status" value="2"/>
</dbReference>
<reference evidence="8" key="1">
    <citation type="submission" date="2015-02" db="EMBL/GenBank/DDBJ databases">
        <title>Genome sequencing for Strongylocentrotus purpuratus.</title>
        <authorList>
            <person name="Murali S."/>
            <person name="Liu Y."/>
            <person name="Vee V."/>
            <person name="English A."/>
            <person name="Wang M."/>
            <person name="Skinner E."/>
            <person name="Han Y."/>
            <person name="Muzny D.M."/>
            <person name="Worley K.C."/>
            <person name="Gibbs R.A."/>
        </authorList>
    </citation>
    <scope>NUCLEOTIDE SEQUENCE</scope>
</reference>
<dbReference type="InterPro" id="IPR007110">
    <property type="entry name" value="Ig-like_dom"/>
</dbReference>
<name>A0A7M7NCZ8_STRPU</name>
<dbReference type="OMA" id="STYWHER"/>
<evidence type="ECO:0000256" key="4">
    <source>
        <dbReference type="ARBA" id="ARBA00023180"/>
    </source>
</evidence>
<dbReference type="PANTHER" id="PTHR11973:SF24">
    <property type="entry name" value="FIBRONECTIN TYPE-III DOMAIN-CONTAINING PROTEIN"/>
    <property type="match status" value="1"/>
</dbReference>
<feature type="transmembrane region" description="Helical" evidence="5">
    <location>
        <begin position="291"/>
        <end position="311"/>
    </location>
</feature>
<dbReference type="AlphaFoldDB" id="A0A7M7NCZ8"/>
<dbReference type="InterPro" id="IPR036179">
    <property type="entry name" value="Ig-like_dom_sf"/>
</dbReference>
<dbReference type="CDD" id="cd00096">
    <property type="entry name" value="Ig"/>
    <property type="match status" value="1"/>
</dbReference>
<dbReference type="PANTHER" id="PTHR11973">
    <property type="entry name" value="CELL SURFACE GLYCOPROTEIN MUC18-RELATED"/>
    <property type="match status" value="1"/>
</dbReference>
<dbReference type="InterPro" id="IPR013098">
    <property type="entry name" value="Ig_I-set"/>
</dbReference>
<keyword evidence="5" id="KW-0472">Membrane</keyword>
<dbReference type="InterPro" id="IPR003599">
    <property type="entry name" value="Ig_sub"/>
</dbReference>